<dbReference type="PROSITE" id="PS00280">
    <property type="entry name" value="BPTI_KUNITZ_1"/>
    <property type="match status" value="4"/>
</dbReference>
<evidence type="ECO:0000313" key="9">
    <source>
        <dbReference type="Proteomes" id="UP000050640"/>
    </source>
</evidence>
<dbReference type="InterPro" id="IPR036880">
    <property type="entry name" value="Kunitz_BPTI_sf"/>
</dbReference>
<evidence type="ECO:0000313" key="10">
    <source>
        <dbReference type="WBParaSite" id="EEL_0000568401-mRNA-1"/>
    </source>
</evidence>
<dbReference type="SUPFAM" id="SSF57362">
    <property type="entry name" value="BPTI-like"/>
    <property type="match status" value="8"/>
</dbReference>
<proteinExistence type="predicted"/>
<dbReference type="PRINTS" id="PR00759">
    <property type="entry name" value="BASICPTASE"/>
</dbReference>
<dbReference type="InterPro" id="IPR002223">
    <property type="entry name" value="Kunitz_BPTI"/>
</dbReference>
<reference evidence="10" key="1">
    <citation type="submission" date="2017-02" db="UniProtKB">
        <authorList>
            <consortium name="WormBaseParasite"/>
        </authorList>
    </citation>
    <scope>IDENTIFICATION</scope>
</reference>
<feature type="domain" description="BPTI/Kunitz inhibitor" evidence="8">
    <location>
        <begin position="43"/>
        <end position="93"/>
    </location>
</feature>
<evidence type="ECO:0000256" key="7">
    <source>
        <dbReference type="SAM" id="SignalP"/>
    </source>
</evidence>
<evidence type="ECO:0000256" key="5">
    <source>
        <dbReference type="ARBA" id="ARBA00022900"/>
    </source>
</evidence>
<evidence type="ECO:0000256" key="1">
    <source>
        <dbReference type="ARBA" id="ARBA00004613"/>
    </source>
</evidence>
<organism evidence="9 10">
    <name type="scientific">Elaeophora elaphi</name>
    <dbReference type="NCBI Taxonomy" id="1147741"/>
    <lineage>
        <taxon>Eukaryota</taxon>
        <taxon>Metazoa</taxon>
        <taxon>Ecdysozoa</taxon>
        <taxon>Nematoda</taxon>
        <taxon>Chromadorea</taxon>
        <taxon>Rhabditida</taxon>
        <taxon>Spirurina</taxon>
        <taxon>Spiruromorpha</taxon>
        <taxon>Filarioidea</taxon>
        <taxon>Onchocercidae</taxon>
        <taxon>Elaeophora</taxon>
    </lineage>
</organism>
<dbReference type="Gene3D" id="4.10.410.10">
    <property type="entry name" value="Pancreatic trypsin inhibitor Kunitz domain"/>
    <property type="match status" value="8"/>
</dbReference>
<keyword evidence="6" id="KW-1015">Disulfide bond</keyword>
<feature type="domain" description="BPTI/Kunitz inhibitor" evidence="8">
    <location>
        <begin position="153"/>
        <end position="212"/>
    </location>
</feature>
<evidence type="ECO:0000256" key="4">
    <source>
        <dbReference type="ARBA" id="ARBA00022690"/>
    </source>
</evidence>
<feature type="domain" description="BPTI/Kunitz inhibitor" evidence="8">
    <location>
        <begin position="591"/>
        <end position="642"/>
    </location>
</feature>
<dbReference type="GO" id="GO:0004867">
    <property type="term" value="F:serine-type endopeptidase inhibitor activity"/>
    <property type="evidence" value="ECO:0007669"/>
    <property type="project" value="UniProtKB-KW"/>
</dbReference>
<dbReference type="Pfam" id="PF00014">
    <property type="entry name" value="Kunitz_BPTI"/>
    <property type="match status" value="6"/>
</dbReference>
<keyword evidence="5" id="KW-0722">Serine protease inhibitor</keyword>
<evidence type="ECO:0000259" key="8">
    <source>
        <dbReference type="PROSITE" id="PS50279"/>
    </source>
</evidence>
<protein>
    <submittedName>
        <fullName evidence="10">Kunitz/Bovine pancreatic trypsin inhibitor domain protein</fullName>
    </submittedName>
</protein>
<dbReference type="STRING" id="1147741.A0A0R3RUH9"/>
<evidence type="ECO:0000256" key="3">
    <source>
        <dbReference type="ARBA" id="ARBA00022656"/>
    </source>
</evidence>
<feature type="signal peptide" evidence="7">
    <location>
        <begin position="1"/>
        <end position="19"/>
    </location>
</feature>
<dbReference type="PANTHER" id="PTHR10083:SF217">
    <property type="entry name" value="BOOPHILIN-H2"/>
    <property type="match status" value="1"/>
</dbReference>
<name>A0A0R3RUH9_9BILA</name>
<dbReference type="PANTHER" id="PTHR10083">
    <property type="entry name" value="KUNITZ-TYPE PROTEASE INHIBITOR-RELATED"/>
    <property type="match status" value="1"/>
</dbReference>
<keyword evidence="4" id="KW-0646">Protease inhibitor</keyword>
<keyword evidence="3" id="KW-0800">Toxin</keyword>
<feature type="domain" description="BPTI/Kunitz inhibitor" evidence="8">
    <location>
        <begin position="650"/>
        <end position="701"/>
    </location>
</feature>
<keyword evidence="7" id="KW-0732">Signal</keyword>
<evidence type="ECO:0000256" key="2">
    <source>
        <dbReference type="ARBA" id="ARBA00022525"/>
    </source>
</evidence>
<dbReference type="WBParaSite" id="EEL_0000568401-mRNA-1">
    <property type="protein sequence ID" value="EEL_0000568401-mRNA-1"/>
    <property type="gene ID" value="EEL_0000568401"/>
</dbReference>
<keyword evidence="9" id="KW-1185">Reference proteome</keyword>
<sequence length="852" mass="99238">MDTTYALLLIVFFRASNKAGTPVSGSIVKLVATLSNTKSQHPCQQPVQRGNCSQRIPLFYYSNREHKCRKFMYSGCDGNENRFLNRQQCHAKCGRRLKFRVKQSSSTVCNQRLDPQYRVPCRQTTSSAPAWVIRYFYDANERRCRRFWYGGSCFSKFDENLRYGCKTFDWRPRFFYNQTSSKCEMFWYDASCSKRRKLTNIFYHRGACKRLCEKSEQTNPKPSRETGARHIGQISVMFSQPYGSIRSNGRRKLLRMKNIFDANSTPTNDLSPIRVVEKYVDEASADDNASIFDFQILRAEFRRSIQKVYRRGVKKDEWNFLISTFAETSKCDEFDSKLAGKCRNTEWTPRYYYDMTSDQCRIFWSSGCTSDSGNNFDNITSCQERCTVRWLNSDADKDKGEDMLSSVLITRCLEPLALGNCSEMHPAYYYNREVQRCEPFIYSGCNGNSNRFRTLRQCQKTCHQFRGLSPLETNCFLPLDGGERFEEKLCAEKAGIRYYYNQKNERCERFWYSGCAGNENRFYDLSTCETVCQHIPTRIVTEKVSYPKICFEPITSGKCVRRSRRSVQRWAYDHVKLEFQISDGLAISERCMAYPEWDSCNQLSYQWFYNLSKGTCEQFLWGGCNDGNENRFDTFEKCQQTCEIPVKNECFEPLDRGLWCQSMSNRYYYHSHTNTCRGFHYTGCGKSRNIFETLQECEAKCMNQTNLSFSMSSSAISSSEHVNYRGVKPPEKQISRAHQILVADDASYIKTDTQWLEYGKCIGFRYNITGEKTRLTSSLCSMESGGTCRTQSLSTTKGDEKCRLMQPWLKGMHLYSWFFTIDRQSYPIDKQALNETIASLIILPPNDCHSIC</sequence>
<keyword evidence="2" id="KW-0964">Secreted</keyword>
<feature type="domain" description="BPTI/Kunitz inhibitor" evidence="8">
    <location>
        <begin position="475"/>
        <end position="532"/>
    </location>
</feature>
<evidence type="ECO:0000256" key="6">
    <source>
        <dbReference type="ARBA" id="ARBA00023157"/>
    </source>
</evidence>
<dbReference type="Proteomes" id="UP000050640">
    <property type="component" value="Unplaced"/>
</dbReference>
<accession>A0A0R3RUH9</accession>
<feature type="domain" description="BPTI/Kunitz inhibitor" evidence="8">
    <location>
        <begin position="331"/>
        <end position="386"/>
    </location>
</feature>
<feature type="chain" id="PRO_5006447792" evidence="7">
    <location>
        <begin position="20"/>
        <end position="852"/>
    </location>
</feature>
<comment type="subcellular location">
    <subcellularLocation>
        <location evidence="1">Secreted</location>
    </subcellularLocation>
</comment>
<dbReference type="CDD" id="cd00109">
    <property type="entry name" value="Kunitz-type"/>
    <property type="match status" value="6"/>
</dbReference>
<feature type="domain" description="BPTI/Kunitz inhibitor" evidence="8">
    <location>
        <begin position="412"/>
        <end position="462"/>
    </location>
</feature>
<dbReference type="SMART" id="SM00131">
    <property type="entry name" value="KU"/>
    <property type="match status" value="8"/>
</dbReference>
<dbReference type="GO" id="GO:0005615">
    <property type="term" value="C:extracellular space"/>
    <property type="evidence" value="ECO:0007669"/>
    <property type="project" value="TreeGrafter"/>
</dbReference>
<dbReference type="AlphaFoldDB" id="A0A0R3RUH9"/>
<dbReference type="InterPro" id="IPR050098">
    <property type="entry name" value="TFPI/VKTCI-like"/>
</dbReference>
<dbReference type="InterPro" id="IPR020901">
    <property type="entry name" value="Prtase_inh_Kunz-CS"/>
</dbReference>
<dbReference type="PROSITE" id="PS50279">
    <property type="entry name" value="BPTI_KUNITZ_2"/>
    <property type="match status" value="7"/>
</dbReference>